<reference evidence="5" key="1">
    <citation type="submission" date="2022-09" db="EMBL/GenBank/DDBJ databases">
        <title>Tahibacter sp. nov., isolated from a fresh water.</title>
        <authorList>
            <person name="Baek J.H."/>
            <person name="Lee J.K."/>
            <person name="Kim J.M."/>
            <person name="Jeon C.O."/>
        </authorList>
    </citation>
    <scope>NUCLEOTIDE SEQUENCE</scope>
    <source>
        <strain evidence="5">W38</strain>
    </source>
</reference>
<comment type="similarity">
    <text evidence="1">Belongs to the bleomycin resistance protein family.</text>
</comment>
<evidence type="ECO:0000259" key="4">
    <source>
        <dbReference type="PROSITE" id="PS51819"/>
    </source>
</evidence>
<name>A0ABY6B927_9GAMM</name>
<dbReference type="Gene3D" id="3.10.180.10">
    <property type="entry name" value="2,3-Dihydroxybiphenyl 1,2-Dioxygenase, domain 1"/>
    <property type="match status" value="1"/>
</dbReference>
<evidence type="ECO:0000256" key="1">
    <source>
        <dbReference type="ARBA" id="ARBA00011051"/>
    </source>
</evidence>
<protein>
    <recommendedName>
        <fullName evidence="2">Bleomycin resistance protein</fullName>
    </recommendedName>
</protein>
<dbReference type="RefSeq" id="WP_261693358.1">
    <property type="nucleotide sequence ID" value="NZ_CP104694.1"/>
</dbReference>
<dbReference type="InterPro" id="IPR037523">
    <property type="entry name" value="VOC_core"/>
</dbReference>
<proteinExistence type="inferred from homology"/>
<dbReference type="SUPFAM" id="SSF54593">
    <property type="entry name" value="Glyoxalase/Bleomycin resistance protein/Dihydroxybiphenyl dioxygenase"/>
    <property type="match status" value="1"/>
</dbReference>
<organism evidence="5 6">
    <name type="scientific">Tahibacter amnicola</name>
    <dbReference type="NCBI Taxonomy" id="2976241"/>
    <lineage>
        <taxon>Bacteria</taxon>
        <taxon>Pseudomonadati</taxon>
        <taxon>Pseudomonadota</taxon>
        <taxon>Gammaproteobacteria</taxon>
        <taxon>Lysobacterales</taxon>
        <taxon>Rhodanobacteraceae</taxon>
        <taxon>Tahibacter</taxon>
    </lineage>
</organism>
<gene>
    <name evidence="5" type="ORF">N4264_16645</name>
</gene>
<dbReference type="EMBL" id="CP104694">
    <property type="protein sequence ID" value="UXI66374.1"/>
    <property type="molecule type" value="Genomic_DNA"/>
</dbReference>
<sequence length="129" mass="14411">MQQTVIPQLRMTDATRSLPFYIDGLGFKVDWEHRFEPGFPLFAQLTRRGQTIFLTEHTGDCAVGGAVYFIVPDTDELVRDVRQRGVLAIGDPEDMPWGTREVLITDPDGNRLRFASDKADEDETGAPGA</sequence>
<evidence type="ECO:0000313" key="6">
    <source>
        <dbReference type="Proteomes" id="UP001064632"/>
    </source>
</evidence>
<evidence type="ECO:0000256" key="3">
    <source>
        <dbReference type="ARBA" id="ARBA00023251"/>
    </source>
</evidence>
<dbReference type="CDD" id="cd08349">
    <property type="entry name" value="BLMA_like"/>
    <property type="match status" value="1"/>
</dbReference>
<accession>A0ABY6B927</accession>
<evidence type="ECO:0000256" key="2">
    <source>
        <dbReference type="ARBA" id="ARBA00021572"/>
    </source>
</evidence>
<dbReference type="Pfam" id="PF19581">
    <property type="entry name" value="Glyoxalase_7"/>
    <property type="match status" value="1"/>
</dbReference>
<feature type="domain" description="VOC" evidence="4">
    <location>
        <begin position="1"/>
        <end position="117"/>
    </location>
</feature>
<keyword evidence="6" id="KW-1185">Reference proteome</keyword>
<evidence type="ECO:0000313" key="5">
    <source>
        <dbReference type="EMBL" id="UXI66374.1"/>
    </source>
</evidence>
<dbReference type="Proteomes" id="UP001064632">
    <property type="component" value="Chromosome"/>
</dbReference>
<keyword evidence="3" id="KW-0046">Antibiotic resistance</keyword>
<dbReference type="PROSITE" id="PS51819">
    <property type="entry name" value="VOC"/>
    <property type="match status" value="1"/>
</dbReference>
<dbReference type="InterPro" id="IPR029068">
    <property type="entry name" value="Glyas_Bleomycin-R_OHBP_Dase"/>
</dbReference>
<dbReference type="InterPro" id="IPR000335">
    <property type="entry name" value="Bleomycin-R"/>
</dbReference>